<dbReference type="PIRSF" id="PIRSF006230">
    <property type="entry name" value="MG442"/>
    <property type="match status" value="1"/>
</dbReference>
<comment type="similarity">
    <text evidence="3">Belongs to the TRAFAC class YlqF/YawG GTPase family. MTG1 subfamily.</text>
</comment>
<dbReference type="InterPro" id="IPR023179">
    <property type="entry name" value="GTP-bd_ortho_bundle_sf"/>
</dbReference>
<dbReference type="SUPFAM" id="SSF52540">
    <property type="entry name" value="P-loop containing nucleoside triphosphate hydrolases"/>
    <property type="match status" value="1"/>
</dbReference>
<gene>
    <name evidence="5" type="primary">rsgA</name>
    <name evidence="5" type="ORF">ENL47_00200</name>
</gene>
<dbReference type="Gene3D" id="3.40.50.300">
    <property type="entry name" value="P-loop containing nucleotide triphosphate hydrolases"/>
    <property type="match status" value="1"/>
</dbReference>
<dbReference type="InterPro" id="IPR016478">
    <property type="entry name" value="GTPase_MTG1"/>
</dbReference>
<dbReference type="Gene3D" id="1.10.1580.10">
    <property type="match status" value="1"/>
</dbReference>
<dbReference type="InterPro" id="IPR030378">
    <property type="entry name" value="G_CP_dom"/>
</dbReference>
<name>A0A7C5YWK2_9CREN</name>
<keyword evidence="1 3" id="KW-0547">Nucleotide-binding</keyword>
<protein>
    <submittedName>
        <fullName evidence="5">GTPase RsgA</fullName>
    </submittedName>
</protein>
<keyword evidence="2 3" id="KW-0342">GTP-binding</keyword>
<proteinExistence type="inferred from homology"/>
<dbReference type="Pfam" id="PF01926">
    <property type="entry name" value="MMR_HSR1"/>
    <property type="match status" value="1"/>
</dbReference>
<dbReference type="AlphaFoldDB" id="A0A7C5YWK2"/>
<feature type="domain" description="CP-type G" evidence="4">
    <location>
        <begin position="7"/>
        <end position="164"/>
    </location>
</feature>
<dbReference type="PANTHER" id="PTHR11089">
    <property type="entry name" value="GTP-BINDING PROTEIN-RELATED"/>
    <property type="match status" value="1"/>
</dbReference>
<dbReference type="PROSITE" id="PS51721">
    <property type="entry name" value="G_CP"/>
    <property type="match status" value="1"/>
</dbReference>
<organism evidence="5">
    <name type="scientific">Ignisphaera aggregans</name>
    <dbReference type="NCBI Taxonomy" id="334771"/>
    <lineage>
        <taxon>Archaea</taxon>
        <taxon>Thermoproteota</taxon>
        <taxon>Thermoprotei</taxon>
        <taxon>Desulfurococcales</taxon>
        <taxon>Desulfurococcaceae</taxon>
        <taxon>Ignisphaera</taxon>
    </lineage>
</organism>
<dbReference type="EMBL" id="DRUB01000001">
    <property type="protein sequence ID" value="HHR95273.1"/>
    <property type="molecule type" value="Genomic_DNA"/>
</dbReference>
<dbReference type="InterPro" id="IPR006073">
    <property type="entry name" value="GTP-bd"/>
</dbReference>
<accession>A0A7C5YWK2</accession>
<dbReference type="InterPro" id="IPR050755">
    <property type="entry name" value="TRAFAC_YlqF/YawG_RiboMat"/>
</dbReference>
<dbReference type="InterPro" id="IPR027417">
    <property type="entry name" value="P-loop_NTPase"/>
</dbReference>
<evidence type="ECO:0000313" key="5">
    <source>
        <dbReference type="EMBL" id="HHR95273.1"/>
    </source>
</evidence>
<evidence type="ECO:0000256" key="1">
    <source>
        <dbReference type="ARBA" id="ARBA00022741"/>
    </source>
</evidence>
<evidence type="ECO:0000256" key="3">
    <source>
        <dbReference type="PIRNR" id="PIRNR006230"/>
    </source>
</evidence>
<dbReference type="GO" id="GO:0005525">
    <property type="term" value="F:GTP binding"/>
    <property type="evidence" value="ECO:0007669"/>
    <property type="project" value="UniProtKB-KW"/>
</dbReference>
<comment type="caution">
    <text evidence="5">The sequence shown here is derived from an EMBL/GenBank/DDBJ whole genome shotgun (WGS) entry which is preliminary data.</text>
</comment>
<reference evidence="5" key="1">
    <citation type="journal article" date="2020" name="mSystems">
        <title>Genome- and Community-Level Interaction Insights into Carbon Utilization and Element Cycling Functions of Hydrothermarchaeota in Hydrothermal Sediment.</title>
        <authorList>
            <person name="Zhou Z."/>
            <person name="Liu Y."/>
            <person name="Xu W."/>
            <person name="Pan J."/>
            <person name="Luo Z.H."/>
            <person name="Li M."/>
        </authorList>
    </citation>
    <scope>NUCLEOTIDE SEQUENCE [LARGE SCALE GENOMIC DNA]</scope>
    <source>
        <strain evidence="5">SpSt-1</strain>
    </source>
</reference>
<evidence type="ECO:0000259" key="4">
    <source>
        <dbReference type="PROSITE" id="PS51721"/>
    </source>
</evidence>
<sequence>MMILLSWRNLKGLINRADVILEIVEARNPLITRSIKAEKIAMGLGKQFIIIINKCDLVPLWVCKEWQNYFKAQNIETFYISSLTLTGIKKLKHFLNKNIVKRPATILLIGYPKVGKSSLINALKGFKSASTSPYPGTPGYTKNLTLYKIMPGIYIIDTPGIIPPEGDDIEMIIRRNPVEKIENPIEIAKKIIEMIQKFNKNTINATYHIQSIEPIEILKELAIKRGWINKRDREPNVDEAARTIIRDYLRGKLVYYVLPNDFK</sequence>
<dbReference type="PANTHER" id="PTHR11089:SF30">
    <property type="entry name" value="GUANINE NUCLEOTIDE-BINDING PROTEIN-LIKE 3 HOMOLOG"/>
    <property type="match status" value="1"/>
</dbReference>
<evidence type="ECO:0000256" key="2">
    <source>
        <dbReference type="ARBA" id="ARBA00023134"/>
    </source>
</evidence>
<dbReference type="PRINTS" id="PR00326">
    <property type="entry name" value="GTP1OBG"/>
</dbReference>